<sequence>MLSTKVFIMVFCLAVVHLRATSAACWSTNACIDKGVCTNLGGTAQAGHCTGAAHIQCCTCPRCIDETACRNSGGTPGAGICPGAANIKCCK</sequence>
<feature type="chain" id="PRO_5032314019" evidence="1">
    <location>
        <begin position="24"/>
        <end position="91"/>
    </location>
</feature>
<reference evidence="2" key="1">
    <citation type="submission" date="2021-02" db="EMBL/GenBank/DDBJ databases">
        <authorList>
            <person name="Nowell W R."/>
        </authorList>
    </citation>
    <scope>NUCLEOTIDE SEQUENCE</scope>
</reference>
<proteinExistence type="predicted"/>
<accession>A0A820HMW4</accession>
<evidence type="ECO:0000313" key="3">
    <source>
        <dbReference type="Proteomes" id="UP000663868"/>
    </source>
</evidence>
<evidence type="ECO:0000313" key="2">
    <source>
        <dbReference type="EMBL" id="CAF4295784.1"/>
    </source>
</evidence>
<dbReference type="EMBL" id="CAJOBB010013782">
    <property type="protein sequence ID" value="CAF4295784.1"/>
    <property type="molecule type" value="Genomic_DNA"/>
</dbReference>
<dbReference type="Proteomes" id="UP000663868">
    <property type="component" value="Unassembled WGS sequence"/>
</dbReference>
<protein>
    <submittedName>
        <fullName evidence="2">Uncharacterized protein</fullName>
    </submittedName>
</protein>
<evidence type="ECO:0000256" key="1">
    <source>
        <dbReference type="SAM" id="SignalP"/>
    </source>
</evidence>
<organism evidence="2 3">
    <name type="scientific">Adineta steineri</name>
    <dbReference type="NCBI Taxonomy" id="433720"/>
    <lineage>
        <taxon>Eukaryota</taxon>
        <taxon>Metazoa</taxon>
        <taxon>Spiralia</taxon>
        <taxon>Gnathifera</taxon>
        <taxon>Rotifera</taxon>
        <taxon>Eurotatoria</taxon>
        <taxon>Bdelloidea</taxon>
        <taxon>Adinetida</taxon>
        <taxon>Adinetidae</taxon>
        <taxon>Adineta</taxon>
    </lineage>
</organism>
<feature type="signal peptide" evidence="1">
    <location>
        <begin position="1"/>
        <end position="23"/>
    </location>
</feature>
<name>A0A820HMW4_9BILA</name>
<dbReference type="AlphaFoldDB" id="A0A820HMW4"/>
<keyword evidence="1" id="KW-0732">Signal</keyword>
<feature type="non-terminal residue" evidence="2">
    <location>
        <position position="1"/>
    </location>
</feature>
<gene>
    <name evidence="2" type="ORF">KXQ929_LOCUS45248</name>
</gene>
<comment type="caution">
    <text evidence="2">The sequence shown here is derived from an EMBL/GenBank/DDBJ whole genome shotgun (WGS) entry which is preliminary data.</text>
</comment>